<dbReference type="Pfam" id="PF00111">
    <property type="entry name" value="Fer2"/>
    <property type="match status" value="1"/>
</dbReference>
<dbReference type="PANTHER" id="PTHR30212:SF2">
    <property type="entry name" value="PROTEIN YIIM"/>
    <property type="match status" value="1"/>
</dbReference>
<dbReference type="InterPro" id="IPR052353">
    <property type="entry name" value="Benzoxazolinone_Detox_Enz"/>
</dbReference>
<organism evidence="3 4">
    <name type="scientific">Gordonia soli NBRC 108243</name>
    <dbReference type="NCBI Taxonomy" id="1223545"/>
    <lineage>
        <taxon>Bacteria</taxon>
        <taxon>Bacillati</taxon>
        <taxon>Actinomycetota</taxon>
        <taxon>Actinomycetes</taxon>
        <taxon>Mycobacteriales</taxon>
        <taxon>Gordoniaceae</taxon>
        <taxon>Gordonia</taxon>
    </lineage>
</organism>
<dbReference type="CDD" id="cd06185">
    <property type="entry name" value="PDR_like"/>
    <property type="match status" value="1"/>
</dbReference>
<dbReference type="InterPro" id="IPR017927">
    <property type="entry name" value="FAD-bd_FR_type"/>
</dbReference>
<dbReference type="InterPro" id="IPR017938">
    <property type="entry name" value="Riboflavin_synthase-like_b-brl"/>
</dbReference>
<evidence type="ECO:0000259" key="1">
    <source>
        <dbReference type="PROSITE" id="PS51085"/>
    </source>
</evidence>
<dbReference type="GO" id="GO:0016491">
    <property type="term" value="F:oxidoreductase activity"/>
    <property type="evidence" value="ECO:0007669"/>
    <property type="project" value="InterPro"/>
</dbReference>
<dbReference type="InterPro" id="IPR036010">
    <property type="entry name" value="2Fe-2S_ferredoxin-like_sf"/>
</dbReference>
<dbReference type="PROSITE" id="PS51085">
    <property type="entry name" value="2FE2S_FER_2"/>
    <property type="match status" value="1"/>
</dbReference>
<dbReference type="Proteomes" id="UP000011666">
    <property type="component" value="Unassembled WGS sequence"/>
</dbReference>
<dbReference type="InterPro" id="IPR006058">
    <property type="entry name" value="2Fe2S_fd_BS"/>
</dbReference>
<reference evidence="3 4" key="1">
    <citation type="submission" date="2013-01" db="EMBL/GenBank/DDBJ databases">
        <title>Whole genome shotgun sequence of Gordonia soli NBRC 108243.</title>
        <authorList>
            <person name="Isaki-Nakamura S."/>
            <person name="Hosoyama A."/>
            <person name="Tsuchikane K."/>
            <person name="Ando Y."/>
            <person name="Baba S."/>
            <person name="Ohji S."/>
            <person name="Hamada M."/>
            <person name="Tamura T."/>
            <person name="Yamazoe A."/>
            <person name="Yamazaki S."/>
            <person name="Fujita N."/>
        </authorList>
    </citation>
    <scope>NUCLEOTIDE SEQUENCE [LARGE SCALE GENOMIC DNA]</scope>
    <source>
        <strain evidence="3 4">NBRC 108243</strain>
    </source>
</reference>
<dbReference type="eggNOG" id="COG1018">
    <property type="taxonomic scope" value="Bacteria"/>
</dbReference>
<sequence length="328" mass="34430">MGYYVSDTLATDSATAVLTLAVTDVGEIVPGVVSLTLGSVDGLPLPGWEPGAHVELRLPNGLIRQYSLCGPESAGDSYRIAILDQGPGSRGGSRYLNADLRVGDTLDVLAVRNSFPLRTSTRTVLIAGGIGITAVLPMAQRLQADGADWELHHAVRHRSSAGLIEALDAGHTGRTDVYVGAEGMRLPLRAIMSDAIDGAAVYVCGPDRMVREAVEAAAELSVTLHVERFTPPDPAQDSTAQSFTAVIDSTGERIVVDAASTLLEALEDNGIDVMSSCRSGICGTCEVGLLAGAADHRDTVLTDDEKSRDDVIIPCISRAVSAELRLDL</sequence>
<evidence type="ECO:0000313" key="4">
    <source>
        <dbReference type="Proteomes" id="UP000011666"/>
    </source>
</evidence>
<keyword evidence="4" id="KW-1185">Reference proteome</keyword>
<dbReference type="InterPro" id="IPR012675">
    <property type="entry name" value="Beta-grasp_dom_sf"/>
</dbReference>
<dbReference type="STRING" id="1223545.GS4_05_00720"/>
<dbReference type="AlphaFoldDB" id="M0QE65"/>
<accession>M0QE65</accession>
<dbReference type="CDD" id="cd00207">
    <property type="entry name" value="fer2"/>
    <property type="match status" value="1"/>
</dbReference>
<dbReference type="EMBL" id="BANX01000005">
    <property type="protein sequence ID" value="GAC66863.1"/>
    <property type="molecule type" value="Genomic_DNA"/>
</dbReference>
<dbReference type="SUPFAM" id="SSF54292">
    <property type="entry name" value="2Fe-2S ferredoxin-like"/>
    <property type="match status" value="1"/>
</dbReference>
<protein>
    <submittedName>
        <fullName evidence="3">Putative oxidoreductase</fullName>
    </submittedName>
</protein>
<gene>
    <name evidence="3" type="ORF">GS4_05_00720</name>
</gene>
<name>M0QE65_9ACTN</name>
<dbReference type="GO" id="GO:0051537">
    <property type="term" value="F:2 iron, 2 sulfur cluster binding"/>
    <property type="evidence" value="ECO:0007669"/>
    <property type="project" value="InterPro"/>
</dbReference>
<feature type="domain" description="FAD-binding FR-type" evidence="2">
    <location>
        <begin position="15"/>
        <end position="118"/>
    </location>
</feature>
<proteinExistence type="predicted"/>
<dbReference type="InterPro" id="IPR001041">
    <property type="entry name" value="2Fe-2S_ferredoxin-type"/>
</dbReference>
<evidence type="ECO:0000259" key="2">
    <source>
        <dbReference type="PROSITE" id="PS51384"/>
    </source>
</evidence>
<dbReference type="PROSITE" id="PS00197">
    <property type="entry name" value="2FE2S_FER_1"/>
    <property type="match status" value="1"/>
</dbReference>
<feature type="domain" description="2Fe-2S ferredoxin-type" evidence="1">
    <location>
        <begin position="241"/>
        <end position="328"/>
    </location>
</feature>
<dbReference type="Gene3D" id="3.40.50.80">
    <property type="entry name" value="Nucleotide-binding domain of ferredoxin-NADP reductase (FNR) module"/>
    <property type="match status" value="1"/>
</dbReference>
<dbReference type="SUPFAM" id="SSF52343">
    <property type="entry name" value="Ferredoxin reductase-like, C-terminal NADP-linked domain"/>
    <property type="match status" value="1"/>
</dbReference>
<dbReference type="PANTHER" id="PTHR30212">
    <property type="entry name" value="PROTEIN YIIM"/>
    <property type="match status" value="1"/>
</dbReference>
<dbReference type="Gene3D" id="3.10.20.30">
    <property type="match status" value="1"/>
</dbReference>
<dbReference type="InterPro" id="IPR039261">
    <property type="entry name" value="FNR_nucleotide-bd"/>
</dbReference>
<dbReference type="PRINTS" id="PR00409">
    <property type="entry name" value="PHDIOXRDTASE"/>
</dbReference>
<evidence type="ECO:0000313" key="3">
    <source>
        <dbReference type="EMBL" id="GAC66863.1"/>
    </source>
</evidence>
<comment type="caution">
    <text evidence="3">The sequence shown here is derived from an EMBL/GenBank/DDBJ whole genome shotgun (WGS) entry which is preliminary data.</text>
</comment>
<dbReference type="SUPFAM" id="SSF63380">
    <property type="entry name" value="Riboflavin synthase domain-like"/>
    <property type="match status" value="1"/>
</dbReference>
<dbReference type="Gene3D" id="2.40.30.10">
    <property type="entry name" value="Translation factors"/>
    <property type="match status" value="1"/>
</dbReference>
<dbReference type="PROSITE" id="PS51384">
    <property type="entry name" value="FAD_FR"/>
    <property type="match status" value="1"/>
</dbReference>